<feature type="compositionally biased region" description="Polar residues" evidence="1">
    <location>
        <begin position="1134"/>
        <end position="1145"/>
    </location>
</feature>
<feature type="region of interest" description="Disordered" evidence="1">
    <location>
        <begin position="1067"/>
        <end position="1086"/>
    </location>
</feature>
<feature type="region of interest" description="Disordered" evidence="1">
    <location>
        <begin position="401"/>
        <end position="431"/>
    </location>
</feature>
<feature type="region of interest" description="Disordered" evidence="1">
    <location>
        <begin position="673"/>
        <end position="703"/>
    </location>
</feature>
<feature type="region of interest" description="Disordered" evidence="1">
    <location>
        <begin position="1200"/>
        <end position="1245"/>
    </location>
</feature>
<reference evidence="3" key="1">
    <citation type="submission" date="2021-02" db="EMBL/GenBank/DDBJ databases">
        <authorList>
            <person name="Nowell W R."/>
        </authorList>
    </citation>
    <scope>NUCLEOTIDE SEQUENCE</scope>
</reference>
<dbReference type="Pfam" id="PF00307">
    <property type="entry name" value="CH"/>
    <property type="match status" value="1"/>
</dbReference>
<feature type="region of interest" description="Disordered" evidence="1">
    <location>
        <begin position="1134"/>
        <end position="1165"/>
    </location>
</feature>
<feature type="region of interest" description="Disordered" evidence="1">
    <location>
        <begin position="1035"/>
        <end position="1062"/>
    </location>
</feature>
<sequence length="1313" mass="149188">MYFSTTKKTTEPCPISSSSIVTSSLISTSDNNPISDDSTLSSLQSYGERTNTLELATRSTFNYSNDYYANKRIEELHERMDDIQIASFLKFINYHLSLKNSGKIIQISDLSNGIILIDLIEILSLQKLKRERGHTRFHSLTNIQYVLDYLKQRMHHIDISPYEILSGNRKQTLALLWIIMKIFDFPSFRINDRNCLLEKTLLGFGQDRSITIHWLNNILNHSLNTQETYIRDFYFKTWTDGYYLSIIIKYLIPLSLKYSTMQCFNYVKELNELTPYDKARLHLCLIISNYCFNTIAIVDFADKTEISLFKYFTQLQQHVFDIIKTNQIGKLIQNNSYAKQVLDIAIQTRAEHPEHTVTNDEQYLSCKEDGHQQVSTEKHTKSILPDKCDLKSSNVTVESSSLQKSKLSPAKQQEIKLSHEQSSKKTKHLQSNSNMLNTQNGVLKQEWNEVVTYESQNCNGVVKKSEQFVVSVKQAEQHTDNNVKVKYSTAHADRVKHSLSTIEQSAHTNEKQAETIVTNINENAESSISGIQECKKFLGSNDEHQQAVKDQEAFEHTTTSREEIQESTSTIEQSSQSIILNQHLQQTTTEKSTDKSIVEKQAETIVTNFNENTESSISDVQEWEEFLGPNDENLAYTTTLQKEIEESQQQSTILNQEDEQFKAEYEIVEEPMRSFEDTEQSRTLNEEDKLKKQEQTASSIEQSVQYESSVITTDQPTIIIEEQKQVLSLNVHSIETKSSEDAITIITEDIPSINMNEQSEQSTMTIEGTTQQQIITSTIKNIEFKPSVTPNKETMITHFEHNHTNTENNKLEQSSIVQSTTSVLLNEENLRNTINVVNHENSVAPNEALEQSIIDIEEIKQFIENNYSVNTNNIVEQSVNIESTQSLSSDKVPEQTVITNIDNDRIRASEKLEQHTAAQSVQGNEMLHEKSTMKSMENYSPSVTSKKLEKPTVIELPQPIPSNEDANRSIIENQKFIAVTKTSTQSASSFQEHQFSAALNEQLLRPTSIVNQSERHTFVSKATTETAFKGDSYASVVRRQSPKPTNEPRKPASSLKKTESSIETMQEFVPPAAMPRKSRPYIQTNNKIKQVTLTSTIRETQNSDVSVKKQEPIKTVIAERSTISVVSNVEDQILSQERNTSNRSGTGKRKSGKQSAEVESSSKHIEKSLLSSNIEIIASQQEKSKTESEIKTLLTTDKKLSVKDKSTQPKKPQSSTNSQSPKRKNEHKSTTKQAGKLSSPMVSTPSRANRNAFVIIRESIQERKILGFACVFILIGFAFELRKTKIKIVAALGPNMCSFAPNEQRTIFFFCTI</sequence>
<dbReference type="SMART" id="SM00033">
    <property type="entry name" value="CH"/>
    <property type="match status" value="1"/>
</dbReference>
<feature type="domain" description="Calponin-homology (CH)" evidence="2">
    <location>
        <begin position="82"/>
        <end position="184"/>
    </location>
</feature>
<dbReference type="SUPFAM" id="SSF47576">
    <property type="entry name" value="Calponin-homology domain, CH-domain"/>
    <property type="match status" value="1"/>
</dbReference>
<evidence type="ECO:0000256" key="1">
    <source>
        <dbReference type="SAM" id="MobiDB-lite"/>
    </source>
</evidence>
<comment type="caution">
    <text evidence="3">The sequence shown here is derived from an EMBL/GenBank/DDBJ whole genome shotgun (WGS) entry which is preliminary data.</text>
</comment>
<dbReference type="Gene3D" id="1.10.418.10">
    <property type="entry name" value="Calponin-like domain"/>
    <property type="match status" value="1"/>
</dbReference>
<evidence type="ECO:0000313" key="3">
    <source>
        <dbReference type="EMBL" id="CAF2147191.1"/>
    </source>
</evidence>
<dbReference type="PANTHER" id="PTHR11915">
    <property type="entry name" value="SPECTRIN/FILAMIN RELATED CYTOSKELETAL PROTEIN"/>
    <property type="match status" value="1"/>
</dbReference>
<feature type="compositionally biased region" description="Basic and acidic residues" evidence="1">
    <location>
        <begin position="1046"/>
        <end position="1060"/>
    </location>
</feature>
<proteinExistence type="predicted"/>
<feature type="compositionally biased region" description="Polar residues" evidence="1">
    <location>
        <begin position="1209"/>
        <end position="1220"/>
    </location>
</feature>
<dbReference type="InterPro" id="IPR001715">
    <property type="entry name" value="CH_dom"/>
</dbReference>
<dbReference type="Proteomes" id="UP000663887">
    <property type="component" value="Unassembled WGS sequence"/>
</dbReference>
<feature type="compositionally biased region" description="Basic and acidic residues" evidence="1">
    <location>
        <begin position="673"/>
        <end position="694"/>
    </location>
</feature>
<dbReference type="EMBL" id="CAJNRG010013301">
    <property type="protein sequence ID" value="CAF2147191.1"/>
    <property type="molecule type" value="Genomic_DNA"/>
</dbReference>
<dbReference type="InterPro" id="IPR036872">
    <property type="entry name" value="CH_dom_sf"/>
</dbReference>
<dbReference type="PROSITE" id="PS50021">
    <property type="entry name" value="CH"/>
    <property type="match status" value="1"/>
</dbReference>
<evidence type="ECO:0000259" key="2">
    <source>
        <dbReference type="PROSITE" id="PS50021"/>
    </source>
</evidence>
<accession>A0A816XHX2</accession>
<evidence type="ECO:0000313" key="4">
    <source>
        <dbReference type="Proteomes" id="UP000663887"/>
    </source>
</evidence>
<protein>
    <recommendedName>
        <fullName evidence="2">Calponin-homology (CH) domain-containing protein</fullName>
    </recommendedName>
</protein>
<organism evidence="3 4">
    <name type="scientific">Rotaria magnacalcarata</name>
    <dbReference type="NCBI Taxonomy" id="392030"/>
    <lineage>
        <taxon>Eukaryota</taxon>
        <taxon>Metazoa</taxon>
        <taxon>Spiralia</taxon>
        <taxon>Gnathifera</taxon>
        <taxon>Rotifera</taxon>
        <taxon>Eurotatoria</taxon>
        <taxon>Bdelloidea</taxon>
        <taxon>Philodinida</taxon>
        <taxon>Philodinidae</taxon>
        <taxon>Rotaria</taxon>
    </lineage>
</organism>
<gene>
    <name evidence="3" type="ORF">XDN619_LOCUS27983</name>
</gene>
<name>A0A816XHX2_9BILA</name>
<feature type="compositionally biased region" description="Basic and acidic residues" evidence="1">
    <location>
        <begin position="413"/>
        <end position="423"/>
    </location>
</feature>